<sequence length="258" mass="28156">MVEMLVSHGAVALALDHAGTTPLLSAARVGNVAITRMLLSTLTSETMRPAIDSCLEAAIESKHWPVSQELLQSLRSNFSGNDMTRMAFLAATTGHLEMLHELLSLHPDLLYTLHDDKTTLLLQAAKNDHEEVVGSLLARLLPTATTYCASKLRAFLDAHPALLSHATATQHPDSVVAGLLAVLLPESDDSATTYRVWRQRHATLQQVHAHLHHCSTKDDRTALQVATSAAVQDRLRVFGQDVDAHRTRVCAQMQSLVC</sequence>
<dbReference type="Proteomes" id="UP000030762">
    <property type="component" value="Unassembled WGS sequence"/>
</dbReference>
<dbReference type="AlphaFoldDB" id="T0PUJ8"/>
<dbReference type="EMBL" id="JH767511">
    <property type="protein sequence ID" value="EQC24665.1"/>
    <property type="molecule type" value="Genomic_DNA"/>
</dbReference>
<organism evidence="1 2">
    <name type="scientific">Saprolegnia diclina (strain VS20)</name>
    <dbReference type="NCBI Taxonomy" id="1156394"/>
    <lineage>
        <taxon>Eukaryota</taxon>
        <taxon>Sar</taxon>
        <taxon>Stramenopiles</taxon>
        <taxon>Oomycota</taxon>
        <taxon>Saprolegniomycetes</taxon>
        <taxon>Saprolegniales</taxon>
        <taxon>Saprolegniaceae</taxon>
        <taxon>Saprolegnia</taxon>
    </lineage>
</organism>
<accession>T0PUJ8</accession>
<protein>
    <submittedName>
        <fullName evidence="1">Uncharacterized protein</fullName>
    </submittedName>
</protein>
<dbReference type="SUPFAM" id="SSF48403">
    <property type="entry name" value="Ankyrin repeat"/>
    <property type="match status" value="1"/>
</dbReference>
<dbReference type="GeneID" id="19958169"/>
<dbReference type="VEuPathDB" id="FungiDB:SDRG_17442"/>
<reference evidence="1 2" key="1">
    <citation type="submission" date="2012-04" db="EMBL/GenBank/DDBJ databases">
        <title>The Genome Sequence of Saprolegnia declina VS20.</title>
        <authorList>
            <consortium name="The Broad Institute Genome Sequencing Platform"/>
            <person name="Russ C."/>
            <person name="Nusbaum C."/>
            <person name="Tyler B."/>
            <person name="van West P."/>
            <person name="Dieguez-Uribeondo J."/>
            <person name="de Bruijn I."/>
            <person name="Tripathy S."/>
            <person name="Jiang R."/>
            <person name="Young S.K."/>
            <person name="Zeng Q."/>
            <person name="Gargeya S."/>
            <person name="Fitzgerald M."/>
            <person name="Haas B."/>
            <person name="Abouelleil A."/>
            <person name="Alvarado L."/>
            <person name="Arachchi H.M."/>
            <person name="Berlin A."/>
            <person name="Chapman S.B."/>
            <person name="Goldberg J."/>
            <person name="Griggs A."/>
            <person name="Gujja S."/>
            <person name="Hansen M."/>
            <person name="Howarth C."/>
            <person name="Imamovic A."/>
            <person name="Larimer J."/>
            <person name="McCowen C."/>
            <person name="Montmayeur A."/>
            <person name="Murphy C."/>
            <person name="Neiman D."/>
            <person name="Pearson M."/>
            <person name="Priest M."/>
            <person name="Roberts A."/>
            <person name="Saif S."/>
            <person name="Shea T."/>
            <person name="Sisk P."/>
            <person name="Sykes S."/>
            <person name="Wortman J."/>
            <person name="Nusbaum C."/>
            <person name="Birren B."/>
        </authorList>
    </citation>
    <scope>NUCLEOTIDE SEQUENCE [LARGE SCALE GENOMIC DNA]</scope>
    <source>
        <strain evidence="1 2">VS20</strain>
    </source>
</reference>
<dbReference type="InParanoid" id="T0PUJ8"/>
<gene>
    <name evidence="1" type="ORF">SDRG_17442</name>
</gene>
<evidence type="ECO:0000313" key="1">
    <source>
        <dbReference type="EMBL" id="EQC24665.1"/>
    </source>
</evidence>
<dbReference type="Gene3D" id="1.25.40.20">
    <property type="entry name" value="Ankyrin repeat-containing domain"/>
    <property type="match status" value="2"/>
</dbReference>
<dbReference type="InterPro" id="IPR036770">
    <property type="entry name" value="Ankyrin_rpt-contain_sf"/>
</dbReference>
<dbReference type="RefSeq" id="XP_008621906.1">
    <property type="nucleotide sequence ID" value="XM_008623684.1"/>
</dbReference>
<proteinExistence type="predicted"/>
<evidence type="ECO:0000313" key="2">
    <source>
        <dbReference type="Proteomes" id="UP000030762"/>
    </source>
</evidence>
<keyword evidence="2" id="KW-1185">Reference proteome</keyword>
<name>T0PUJ8_SAPDV</name>